<organism evidence="2 3">
    <name type="scientific">Vigna unguiculata</name>
    <name type="common">Cowpea</name>
    <dbReference type="NCBI Taxonomy" id="3917"/>
    <lineage>
        <taxon>Eukaryota</taxon>
        <taxon>Viridiplantae</taxon>
        <taxon>Streptophyta</taxon>
        <taxon>Embryophyta</taxon>
        <taxon>Tracheophyta</taxon>
        <taxon>Spermatophyta</taxon>
        <taxon>Magnoliopsida</taxon>
        <taxon>eudicotyledons</taxon>
        <taxon>Gunneridae</taxon>
        <taxon>Pentapetalae</taxon>
        <taxon>rosids</taxon>
        <taxon>fabids</taxon>
        <taxon>Fabales</taxon>
        <taxon>Fabaceae</taxon>
        <taxon>Papilionoideae</taxon>
        <taxon>50 kb inversion clade</taxon>
        <taxon>NPAAA clade</taxon>
        <taxon>indigoferoid/millettioid clade</taxon>
        <taxon>Phaseoleae</taxon>
        <taxon>Vigna</taxon>
    </lineage>
</organism>
<gene>
    <name evidence="2" type="ORF">DEO72_LG1g2573</name>
</gene>
<feature type="region of interest" description="Disordered" evidence="1">
    <location>
        <begin position="1"/>
        <end position="104"/>
    </location>
</feature>
<dbReference type="EMBL" id="CP039345">
    <property type="protein sequence ID" value="QCD78937.1"/>
    <property type="molecule type" value="Genomic_DNA"/>
</dbReference>
<accession>A0A4D6KT41</accession>
<sequence>MDLAQAKSPRSSERSPLAQAAGPRLGEIATKALGGFTHSRLGESSSPERAHSSPKGEVPRLGCNCSDTPRALTRSHLGEHLSPERDSTSFKMKALRLNKSSSAS</sequence>
<keyword evidence="3" id="KW-1185">Reference proteome</keyword>
<reference evidence="2 3" key="1">
    <citation type="submission" date="2019-04" db="EMBL/GenBank/DDBJ databases">
        <title>An improved genome assembly and genetic linkage map for asparagus bean, Vigna unguiculata ssp. sesquipedialis.</title>
        <authorList>
            <person name="Xia Q."/>
            <person name="Zhang R."/>
            <person name="Dong Y."/>
        </authorList>
    </citation>
    <scope>NUCLEOTIDE SEQUENCE [LARGE SCALE GENOMIC DNA]</scope>
    <source>
        <tissue evidence="2">Leaf</tissue>
    </source>
</reference>
<dbReference type="AlphaFoldDB" id="A0A4D6KT41"/>
<evidence type="ECO:0000256" key="1">
    <source>
        <dbReference type="SAM" id="MobiDB-lite"/>
    </source>
</evidence>
<feature type="compositionally biased region" description="Basic and acidic residues" evidence="1">
    <location>
        <begin position="76"/>
        <end position="88"/>
    </location>
</feature>
<evidence type="ECO:0000313" key="2">
    <source>
        <dbReference type="EMBL" id="QCD78937.1"/>
    </source>
</evidence>
<protein>
    <submittedName>
        <fullName evidence="2">Uncharacterized protein</fullName>
    </submittedName>
</protein>
<name>A0A4D6KT41_VIGUN</name>
<dbReference type="Proteomes" id="UP000501690">
    <property type="component" value="Linkage Group LG1"/>
</dbReference>
<evidence type="ECO:0000313" key="3">
    <source>
        <dbReference type="Proteomes" id="UP000501690"/>
    </source>
</evidence>
<proteinExistence type="predicted"/>